<keyword evidence="2" id="KW-1185">Reference proteome</keyword>
<dbReference type="RefSeq" id="WP_230733956.1">
    <property type="nucleotide sequence ID" value="NZ_CP075567.1"/>
</dbReference>
<sequence>MVTFYYFIITIRYGTASRAGAPNITQQLAASRHRSFLLKELHRTRDRSLRAALHEQLADASRLIGLSVPELDTIGSAEPDVSVQLAPFWETFDFLDSKGETYNLSNKPHLYLALRLDDVQQRLNKRGGPKICPASLRKLLKHSTSPRCLGHGRNIYSAIRDSAIRDSAIRDMPFGTTAIRDRFIFRPHTRKSIDINS</sequence>
<protein>
    <submittedName>
        <fullName evidence="1">Uncharacterized protein</fullName>
    </submittedName>
</protein>
<dbReference type="EMBL" id="CP075567">
    <property type="protein sequence ID" value="UFP99847.1"/>
    <property type="molecule type" value="Genomic_DNA"/>
</dbReference>
<organism evidence="1 2">
    <name type="scientific">Pseudomonas fitomaticsae</name>
    <dbReference type="NCBI Taxonomy" id="2837969"/>
    <lineage>
        <taxon>Bacteria</taxon>
        <taxon>Pseudomonadati</taxon>
        <taxon>Pseudomonadota</taxon>
        <taxon>Gammaproteobacteria</taxon>
        <taxon>Pseudomonadales</taxon>
        <taxon>Pseudomonadaceae</taxon>
        <taxon>Pseudomonas</taxon>
    </lineage>
</organism>
<name>A0ABY3Q0Z0_9PSED</name>
<dbReference type="Proteomes" id="UP001162907">
    <property type="component" value="Chromosome"/>
</dbReference>
<reference evidence="1 2" key="1">
    <citation type="journal article" date="2022" name="Int. J. Syst. Evol. Microbiol.">
        <title>Pseudomonas fitomaticsae sp. nov., isolated at Marimurtra Botanical Garden in Blanes, Catalonia, Spain.</title>
        <authorList>
            <person name="Atanasov K.E."/>
            <person name="Galbis D.M."/>
            <person name="Cornado D."/>
            <person name="Serpico A."/>
            <person name="Sanchez G."/>
            <person name="Bosch M."/>
            <person name="Ferrer A."/>
            <person name="Altabella T."/>
        </authorList>
    </citation>
    <scope>NUCLEOTIDE SEQUENCE [LARGE SCALE GENOMIC DNA]</scope>
    <source>
        <strain evidence="1 2">FIT81</strain>
    </source>
</reference>
<evidence type="ECO:0000313" key="1">
    <source>
        <dbReference type="EMBL" id="UFP99847.1"/>
    </source>
</evidence>
<evidence type="ECO:0000313" key="2">
    <source>
        <dbReference type="Proteomes" id="UP001162907"/>
    </source>
</evidence>
<gene>
    <name evidence="1" type="ORF">KJY40_28210</name>
</gene>
<proteinExistence type="predicted"/>
<accession>A0ABY3Q0Z0</accession>